<evidence type="ECO:0000313" key="2">
    <source>
        <dbReference type="EMBL" id="KZT34049.1"/>
    </source>
</evidence>
<feature type="compositionally biased region" description="Low complexity" evidence="1">
    <location>
        <begin position="43"/>
        <end position="52"/>
    </location>
</feature>
<dbReference type="Proteomes" id="UP000076798">
    <property type="component" value="Unassembled WGS sequence"/>
</dbReference>
<reference evidence="2 3" key="1">
    <citation type="journal article" date="2016" name="Mol. Biol. Evol.">
        <title>Comparative Genomics of Early-Diverging Mushroom-Forming Fungi Provides Insights into the Origins of Lignocellulose Decay Capabilities.</title>
        <authorList>
            <person name="Nagy L.G."/>
            <person name="Riley R."/>
            <person name="Tritt A."/>
            <person name="Adam C."/>
            <person name="Daum C."/>
            <person name="Floudas D."/>
            <person name="Sun H."/>
            <person name="Yadav J.S."/>
            <person name="Pangilinan J."/>
            <person name="Larsson K.H."/>
            <person name="Matsuura K."/>
            <person name="Barry K."/>
            <person name="Labutti K."/>
            <person name="Kuo R."/>
            <person name="Ohm R.A."/>
            <person name="Bhattacharya S.S."/>
            <person name="Shirouzu T."/>
            <person name="Yoshinaga Y."/>
            <person name="Martin F.M."/>
            <person name="Grigoriev I.V."/>
            <person name="Hibbett D.S."/>
        </authorList>
    </citation>
    <scope>NUCLEOTIDE SEQUENCE [LARGE SCALE GENOMIC DNA]</scope>
    <source>
        <strain evidence="2 3">HHB10207 ss-3</strain>
    </source>
</reference>
<feature type="region of interest" description="Disordered" evidence="1">
    <location>
        <begin position="1"/>
        <end position="89"/>
    </location>
</feature>
<gene>
    <name evidence="2" type="ORF">SISSUDRAFT_356291</name>
</gene>
<dbReference type="AlphaFoldDB" id="A0A165Z8D7"/>
<evidence type="ECO:0000256" key="1">
    <source>
        <dbReference type="SAM" id="MobiDB-lite"/>
    </source>
</evidence>
<keyword evidence="3" id="KW-1185">Reference proteome</keyword>
<proteinExistence type="predicted"/>
<protein>
    <submittedName>
        <fullName evidence="2">Uncharacterized protein</fullName>
    </submittedName>
</protein>
<name>A0A165Z8D7_9AGAM</name>
<sequence length="89" mass="9840">MVHNTYRYARRHDVHPPYTRTYNSESTVREVYPTWSPASSCYGPTNPTATGPKGPPKPKPKPKRSVLPSGSPRHDSLSMLPHSPVSSLG</sequence>
<evidence type="ECO:0000313" key="3">
    <source>
        <dbReference type="Proteomes" id="UP000076798"/>
    </source>
</evidence>
<organism evidence="2 3">
    <name type="scientific">Sistotremastrum suecicum HHB10207 ss-3</name>
    <dbReference type="NCBI Taxonomy" id="1314776"/>
    <lineage>
        <taxon>Eukaryota</taxon>
        <taxon>Fungi</taxon>
        <taxon>Dikarya</taxon>
        <taxon>Basidiomycota</taxon>
        <taxon>Agaricomycotina</taxon>
        <taxon>Agaricomycetes</taxon>
        <taxon>Sistotremastrales</taxon>
        <taxon>Sistotremastraceae</taxon>
        <taxon>Sistotremastrum</taxon>
    </lineage>
</organism>
<dbReference type="EMBL" id="KV428203">
    <property type="protein sequence ID" value="KZT34049.1"/>
    <property type="molecule type" value="Genomic_DNA"/>
</dbReference>
<accession>A0A165Z8D7</accession>